<dbReference type="OrthoDB" id="2535391at2759"/>
<keyword evidence="3" id="KW-1185">Reference proteome</keyword>
<gene>
    <name evidence="2" type="ORF">Plil01_001372800</name>
</gene>
<proteinExistence type="predicted"/>
<protein>
    <submittedName>
        <fullName evidence="2">Unnamed protein product</fullName>
    </submittedName>
</protein>
<name>A0A9W6X5S7_9STRA</name>
<dbReference type="Proteomes" id="UP001165083">
    <property type="component" value="Unassembled WGS sequence"/>
</dbReference>
<feature type="compositionally biased region" description="Low complexity" evidence="1">
    <location>
        <begin position="21"/>
        <end position="33"/>
    </location>
</feature>
<evidence type="ECO:0000313" key="2">
    <source>
        <dbReference type="EMBL" id="GMF32090.1"/>
    </source>
</evidence>
<organism evidence="2 3">
    <name type="scientific">Phytophthora lilii</name>
    <dbReference type="NCBI Taxonomy" id="2077276"/>
    <lineage>
        <taxon>Eukaryota</taxon>
        <taxon>Sar</taxon>
        <taxon>Stramenopiles</taxon>
        <taxon>Oomycota</taxon>
        <taxon>Peronosporomycetes</taxon>
        <taxon>Peronosporales</taxon>
        <taxon>Peronosporaceae</taxon>
        <taxon>Phytophthora</taxon>
    </lineage>
</organism>
<dbReference type="EMBL" id="BSXW01000955">
    <property type="protein sequence ID" value="GMF32090.1"/>
    <property type="molecule type" value="Genomic_DNA"/>
</dbReference>
<reference evidence="2" key="1">
    <citation type="submission" date="2023-04" db="EMBL/GenBank/DDBJ databases">
        <title>Phytophthora lilii NBRC 32176.</title>
        <authorList>
            <person name="Ichikawa N."/>
            <person name="Sato H."/>
            <person name="Tonouchi N."/>
        </authorList>
    </citation>
    <scope>NUCLEOTIDE SEQUENCE</scope>
    <source>
        <strain evidence="2">NBRC 32176</strain>
    </source>
</reference>
<feature type="region of interest" description="Disordered" evidence="1">
    <location>
        <begin position="1"/>
        <end position="41"/>
    </location>
</feature>
<feature type="region of interest" description="Disordered" evidence="1">
    <location>
        <begin position="74"/>
        <end position="106"/>
    </location>
</feature>
<dbReference type="AlphaFoldDB" id="A0A9W6X5S7"/>
<evidence type="ECO:0000256" key="1">
    <source>
        <dbReference type="SAM" id="MobiDB-lite"/>
    </source>
</evidence>
<accession>A0A9W6X5S7</accession>
<evidence type="ECO:0000313" key="3">
    <source>
        <dbReference type="Proteomes" id="UP001165083"/>
    </source>
</evidence>
<comment type="caution">
    <text evidence="2">The sequence shown here is derived from an EMBL/GenBank/DDBJ whole genome shotgun (WGS) entry which is preliminary data.</text>
</comment>
<sequence>MQALTTSNDELRECKTLKAQPSSRPFPSPTRSTMGMPQQDSGALIAQANQFNRPAIRSMARPYAVDASSSSMRIPMANMGRPETPRAIQRPNGGIFDRFSRPQMGM</sequence>